<dbReference type="Proteomes" id="UP000198802">
    <property type="component" value="Unassembled WGS sequence"/>
</dbReference>
<dbReference type="PROSITE" id="PS51782">
    <property type="entry name" value="LYSM"/>
    <property type="match status" value="2"/>
</dbReference>
<dbReference type="Gene3D" id="1.10.101.10">
    <property type="entry name" value="PGBD-like superfamily/PGBD"/>
    <property type="match status" value="2"/>
</dbReference>
<feature type="domain" description="LysM" evidence="2">
    <location>
        <begin position="231"/>
        <end position="278"/>
    </location>
</feature>
<dbReference type="Gene3D" id="3.10.350.10">
    <property type="entry name" value="LysM domain"/>
    <property type="match status" value="2"/>
</dbReference>
<dbReference type="InterPro" id="IPR036366">
    <property type="entry name" value="PGBDSf"/>
</dbReference>
<organism evidence="3 4">
    <name type="scientific">Parafrankia irregularis</name>
    <dbReference type="NCBI Taxonomy" id="795642"/>
    <lineage>
        <taxon>Bacteria</taxon>
        <taxon>Bacillati</taxon>
        <taxon>Actinomycetota</taxon>
        <taxon>Actinomycetes</taxon>
        <taxon>Frankiales</taxon>
        <taxon>Frankiaceae</taxon>
        <taxon>Parafrankia</taxon>
    </lineage>
</organism>
<dbReference type="PANTHER" id="PTHR34700">
    <property type="entry name" value="POTASSIUM BINDING PROTEIN KBP"/>
    <property type="match status" value="1"/>
</dbReference>
<dbReference type="CDD" id="cd00118">
    <property type="entry name" value="LysM"/>
    <property type="match status" value="2"/>
</dbReference>
<dbReference type="PANTHER" id="PTHR34700:SF4">
    <property type="entry name" value="PHAGE-LIKE ELEMENT PBSX PROTEIN XKDP"/>
    <property type="match status" value="1"/>
</dbReference>
<dbReference type="Pfam" id="PF01471">
    <property type="entry name" value="PG_binding_1"/>
    <property type="match status" value="2"/>
</dbReference>
<feature type="domain" description="LysM" evidence="2">
    <location>
        <begin position="181"/>
        <end position="228"/>
    </location>
</feature>
<evidence type="ECO:0000259" key="2">
    <source>
        <dbReference type="PROSITE" id="PS51782"/>
    </source>
</evidence>
<keyword evidence="3" id="KW-0378">Hydrolase</keyword>
<feature type="region of interest" description="Disordered" evidence="1">
    <location>
        <begin position="1"/>
        <end position="20"/>
    </location>
</feature>
<reference evidence="4" key="1">
    <citation type="submission" date="2015-11" db="EMBL/GenBank/DDBJ databases">
        <authorList>
            <person name="Varghese N."/>
        </authorList>
    </citation>
    <scope>NUCLEOTIDE SEQUENCE [LARGE SCALE GENOMIC DNA]</scope>
    <source>
        <strain evidence="4">DSM 45899</strain>
    </source>
</reference>
<name>A0A0S4QZK6_9ACTN</name>
<protein>
    <submittedName>
        <fullName evidence="3">Peptidoglycan-binding (PGRP) domain of peptidoglycan hydrolases-containing protein</fullName>
    </submittedName>
</protein>
<sequence length="290" mass="30747">MTLRPEEYANQGQPTIRRGASGPAVKWFQRAFNRSDTGGRIHPDGEFGPATEAAARDFQQAHGLNPDGVVGPATWAALPDGRPMPLLAQGARGDVVARLEEVLNSCGYSPGYIDGVFDARTRSAVTEFQQAEGISADGDVGDFTWQAQVNLAGQTLENAVGLWFVGDSGGHGNEDGGAMETTYTVAEHDTLSGIAQRFYGNASLYTLIASANNIADPNKIRVGQVLKIPPQSYTVVAGDTLSEIAQRFYGNASLYTLIASANNIPDPNKIRVGQVLKIPPRPLVGAAYGS</sequence>
<dbReference type="SMART" id="SM00257">
    <property type="entry name" value="LysM"/>
    <property type="match status" value="2"/>
</dbReference>
<dbReference type="EMBL" id="FAOZ01000033">
    <property type="protein sequence ID" value="CUU59882.1"/>
    <property type="molecule type" value="Genomic_DNA"/>
</dbReference>
<keyword evidence="4" id="KW-1185">Reference proteome</keyword>
<dbReference type="InterPro" id="IPR036779">
    <property type="entry name" value="LysM_dom_sf"/>
</dbReference>
<dbReference type="SUPFAM" id="SSF54106">
    <property type="entry name" value="LysM domain"/>
    <property type="match status" value="2"/>
</dbReference>
<evidence type="ECO:0000313" key="4">
    <source>
        <dbReference type="Proteomes" id="UP000198802"/>
    </source>
</evidence>
<proteinExistence type="predicted"/>
<dbReference type="InterPro" id="IPR002477">
    <property type="entry name" value="Peptidoglycan-bd-like"/>
</dbReference>
<dbReference type="RefSeq" id="WP_091284304.1">
    <property type="nucleotide sequence ID" value="NZ_FAOZ01000033.1"/>
</dbReference>
<dbReference type="AlphaFoldDB" id="A0A0S4QZK6"/>
<dbReference type="InterPro" id="IPR036365">
    <property type="entry name" value="PGBD-like_sf"/>
</dbReference>
<evidence type="ECO:0000313" key="3">
    <source>
        <dbReference type="EMBL" id="CUU59882.1"/>
    </source>
</evidence>
<evidence type="ECO:0000256" key="1">
    <source>
        <dbReference type="SAM" id="MobiDB-lite"/>
    </source>
</evidence>
<accession>A0A0S4QZK6</accession>
<dbReference type="GO" id="GO:0016787">
    <property type="term" value="F:hydrolase activity"/>
    <property type="evidence" value="ECO:0007669"/>
    <property type="project" value="UniProtKB-KW"/>
</dbReference>
<dbReference type="InterPro" id="IPR018392">
    <property type="entry name" value="LysM"/>
</dbReference>
<dbReference type="InterPro" id="IPR052196">
    <property type="entry name" value="Bact_Kbp"/>
</dbReference>
<gene>
    <name evidence="3" type="ORF">Ga0074812_1336</name>
</gene>
<dbReference type="SUPFAM" id="SSF47090">
    <property type="entry name" value="PGBD-like"/>
    <property type="match status" value="2"/>
</dbReference>
<dbReference type="Pfam" id="PF01476">
    <property type="entry name" value="LysM"/>
    <property type="match status" value="2"/>
</dbReference>